<keyword evidence="5 9" id="KW-0521">NADP</keyword>
<reference evidence="14" key="1">
    <citation type="submission" date="2006-12" db="EMBL/GenBank/DDBJ databases">
        <authorList>
            <person name="Fouts D.E."/>
            <person name="Nelson K.E."/>
            <person name="Sebastian Y."/>
        </authorList>
    </citation>
    <scope>NUCLEOTIDE SEQUENCE [LARGE SCALE GENOMIC DNA]</scope>
    <source>
        <strain evidence="14">81-176</strain>
    </source>
</reference>
<sequence length="767" mass="86370">MKTKTNFKLTLAFFFICNILKNENKNKYFKGLKMQITYTLTDESPALATYSFLPIVKAFLSRAHIGVKTSDISLSGRILATFSEYLKEEQRCEDALELLGELVKRSDANLIKTPNISASIPQLKAAIKELQDKGYMLPNYPDEPKNDEELQIKTKYQKVLGSAVNPVLRQGNSDRRSTKAVKDYAKNNPYRVVEFNPNSKTRVSYMKEGDFFSNEKAVLIDQDCVANIEFTSVDGKNEILKEGLKLEKNEILDATFMDVQKLQEFYAKEIKASKDDDVLFSLHLKATMMKVSDPILFGYAVKVFFKELFIEFQDEFEKLGINPNNGLSELLSKIENSSKKDEILKKYNEILAKSADISMVNSDKGITNLHVPSDVIVDASMPAMLKNGARLWDKEGKEKDTNAVIPDQTYATIYEAVIEDLHKNGTLNPSKLGSVSNVGLMAKKAQEYGSHDKTFVAKEEGTFKIVSNGKVLLEHKVRKGDIYRANQAKFDAVLNWIDLGIERSELSGAEAIFWLDSKRASNKIMITLVQNRLKEKGKNIAILTPKEACLRSLELIREGKDVISITGNVLRDYLTDLFPILELGTSAKMLSVVPMLKGGAMFETGAGGSAPKQVEQLVEENHLRWDSLGEFLALQASLEFYANKCSNHKAKVLAECLDEAIGEWLENNKAPSRKVKEDDNRTSHFYLAMYFANHLARQASDMELQSFFKDIALELSSNEEKIRAEFNNAQGVKVDLGGYYKFDDEKANKIMRPSATFNAILEKIGQR</sequence>
<keyword evidence="2 9" id="KW-0816">Tricarboxylic acid cycle</keyword>
<proteinExistence type="inferred from homology"/>
<dbReference type="EMBL" id="CP000538">
    <property type="protein sequence ID" value="EAQ73167.2"/>
    <property type="molecule type" value="Genomic_DNA"/>
</dbReference>
<dbReference type="InterPro" id="IPR004436">
    <property type="entry name" value="Isocitrate_DH_NADP_mono"/>
</dbReference>
<dbReference type="HOGENOM" id="CLU_025308_1_0_7"/>
<evidence type="ECO:0000256" key="8">
    <source>
        <dbReference type="ARBA" id="ARBA00046318"/>
    </source>
</evidence>
<gene>
    <name evidence="13" type="primary">icd</name>
    <name evidence="13" type="ordered locus">CJJ81176_0556</name>
</gene>
<evidence type="ECO:0000256" key="5">
    <source>
        <dbReference type="ARBA" id="ARBA00022857"/>
    </source>
</evidence>
<organism evidence="13 14">
    <name type="scientific">Campylobacter jejuni subsp. jejuni serotype O:23/36 (strain 81-176)</name>
    <dbReference type="NCBI Taxonomy" id="354242"/>
    <lineage>
        <taxon>Bacteria</taxon>
        <taxon>Pseudomonadati</taxon>
        <taxon>Campylobacterota</taxon>
        <taxon>Epsilonproteobacteria</taxon>
        <taxon>Campylobacterales</taxon>
        <taxon>Campylobacteraceae</taxon>
        <taxon>Campylobacter</taxon>
    </lineage>
</organism>
<evidence type="ECO:0000256" key="12">
    <source>
        <dbReference type="PIRSR" id="PIRSR009407-3"/>
    </source>
</evidence>
<accession>A0A0H3PJ24</accession>
<keyword evidence="4 12" id="KW-0460">Magnesium</keyword>
<protein>
    <recommendedName>
        <fullName evidence="9">Isocitrate dehydrogenase [NADP]</fullName>
        <ecNumber evidence="9">1.1.1.42</ecNumber>
    </recommendedName>
    <alternativeName>
        <fullName evidence="9">Oxalosuccinate decarboxylase</fullName>
    </alternativeName>
</protein>
<comment type="similarity">
    <text evidence="8 9">Belongs to the monomeric-type IDH family.</text>
</comment>
<evidence type="ECO:0000256" key="6">
    <source>
        <dbReference type="ARBA" id="ARBA00023002"/>
    </source>
</evidence>
<feature type="binding site" evidence="11">
    <location>
        <position position="571"/>
    </location>
    <ligand>
        <name>D-threo-isocitrate</name>
        <dbReference type="ChEBI" id="CHEBI:15562"/>
    </ligand>
</feature>
<feature type="binding site" evidence="12">
    <location>
        <position position="572"/>
    </location>
    <ligand>
        <name>Mg(2+)</name>
        <dbReference type="ChEBI" id="CHEBI:18420"/>
    </ligand>
</feature>
<feature type="binding site" evidence="12">
    <location>
        <position position="576"/>
    </location>
    <ligand>
        <name>Mg(2+)</name>
        <dbReference type="ChEBI" id="CHEBI:18420"/>
    </ligand>
</feature>
<evidence type="ECO:0000313" key="14">
    <source>
        <dbReference type="Proteomes" id="UP000000646"/>
    </source>
</evidence>
<keyword evidence="1 9" id="KW-0329">Glyoxylate bypass</keyword>
<dbReference type="EC" id="1.1.1.42" evidence="9"/>
<evidence type="ECO:0000256" key="11">
    <source>
        <dbReference type="PIRSR" id="PIRSR009407-2"/>
    </source>
</evidence>
<feature type="binding site" evidence="12">
    <location>
        <position position="378"/>
    </location>
    <ligand>
        <name>Mg(2+)</name>
        <dbReference type="ChEBI" id="CHEBI:18420"/>
    </ligand>
</feature>
<dbReference type="KEGG" id="cjj:CJJ81176_0556"/>
<evidence type="ECO:0000313" key="13">
    <source>
        <dbReference type="EMBL" id="EAQ73167.2"/>
    </source>
</evidence>
<dbReference type="GO" id="GO:0046872">
    <property type="term" value="F:metal ion binding"/>
    <property type="evidence" value="ECO:0007669"/>
    <property type="project" value="UniProtKB-KW"/>
</dbReference>
<dbReference type="Pfam" id="PF03971">
    <property type="entry name" value="IDH"/>
    <property type="match status" value="1"/>
</dbReference>
<dbReference type="GO" id="GO:0004450">
    <property type="term" value="F:isocitrate dehydrogenase (NADP+) activity"/>
    <property type="evidence" value="ECO:0007669"/>
    <property type="project" value="UniProtKB-EC"/>
</dbReference>
<name>A0A0H3PJ24_CAMJJ</name>
<evidence type="ECO:0000256" key="3">
    <source>
        <dbReference type="ARBA" id="ARBA00022723"/>
    </source>
</evidence>
<feature type="site" description="Critical for catalysis" evidence="10">
    <location>
        <position position="448"/>
    </location>
</feature>
<feature type="binding site" evidence="11">
    <location>
        <position position="175"/>
    </location>
    <ligand>
        <name>D-threo-isocitrate</name>
        <dbReference type="ChEBI" id="CHEBI:15562"/>
    </ligand>
</feature>
<evidence type="ECO:0000256" key="10">
    <source>
        <dbReference type="PIRSR" id="PIRSR009407-1"/>
    </source>
</evidence>
<evidence type="ECO:0000256" key="4">
    <source>
        <dbReference type="ARBA" id="ARBA00022842"/>
    </source>
</evidence>
<comment type="cofactor">
    <cofactor evidence="12">
        <name>Mg(2+)</name>
        <dbReference type="ChEBI" id="CHEBI:18420"/>
    </cofactor>
    <cofactor evidence="12">
        <name>Mn(2+)</name>
        <dbReference type="ChEBI" id="CHEBI:29035"/>
    </cofactor>
    <text evidence="12">Binds 1 Mg(2+) or Mn(2+) ion per subunit.</text>
</comment>
<dbReference type="eggNOG" id="COG2838">
    <property type="taxonomic scope" value="Bacteria"/>
</dbReference>
<evidence type="ECO:0000256" key="1">
    <source>
        <dbReference type="ARBA" id="ARBA00022435"/>
    </source>
</evidence>
<evidence type="ECO:0000256" key="7">
    <source>
        <dbReference type="ARBA" id="ARBA00023554"/>
    </source>
</evidence>
<dbReference type="NCBIfam" id="TIGR00178">
    <property type="entry name" value="monomer_idh"/>
    <property type="match status" value="1"/>
</dbReference>
<evidence type="ECO:0000256" key="2">
    <source>
        <dbReference type="ARBA" id="ARBA00022532"/>
    </source>
</evidence>
<dbReference type="PANTHER" id="PTHR36999:SF1">
    <property type="entry name" value="ISOCITRATE DEHYDROGENASE (NADP(+))"/>
    <property type="match status" value="1"/>
</dbReference>
<keyword evidence="3 12" id="KW-0479">Metal-binding</keyword>
<dbReference type="PIRSF" id="PIRSF009407">
    <property type="entry name" value="IDH_monmr"/>
    <property type="match status" value="1"/>
</dbReference>
<dbReference type="GO" id="GO:0006097">
    <property type="term" value="P:glyoxylate cycle"/>
    <property type="evidence" value="ECO:0007669"/>
    <property type="project" value="UniProtKB-KW"/>
</dbReference>
<feature type="binding site" evidence="11">
    <location>
        <begin position="162"/>
        <end position="169"/>
    </location>
    <ligand>
        <name>substrate</name>
    </ligand>
</feature>
<comment type="catalytic activity">
    <reaction evidence="7 9">
        <text>D-threo-isocitrate + NADP(+) = 2-oxoglutarate + CO2 + NADPH</text>
        <dbReference type="Rhea" id="RHEA:19629"/>
        <dbReference type="ChEBI" id="CHEBI:15562"/>
        <dbReference type="ChEBI" id="CHEBI:16526"/>
        <dbReference type="ChEBI" id="CHEBI:16810"/>
        <dbReference type="ChEBI" id="CHEBI:57783"/>
        <dbReference type="ChEBI" id="CHEBI:58349"/>
        <dbReference type="EC" id="1.1.1.42"/>
    </reaction>
</comment>
<dbReference type="PANTHER" id="PTHR36999">
    <property type="entry name" value="ISOCITRATE DEHYDROGENASE [NADP]"/>
    <property type="match status" value="1"/>
</dbReference>
<feature type="site" description="Critical for catalysis" evidence="10">
    <location>
        <position position="285"/>
    </location>
</feature>
<dbReference type="GO" id="GO:0006099">
    <property type="term" value="P:tricarboxylic acid cycle"/>
    <property type="evidence" value="ECO:0007669"/>
    <property type="project" value="UniProtKB-KW"/>
</dbReference>
<evidence type="ECO:0000256" key="9">
    <source>
        <dbReference type="PIRNR" id="PIRNR009407"/>
    </source>
</evidence>
<keyword evidence="6 9" id="KW-0560">Oxidoreductase</keyword>
<dbReference type="AlphaFoldDB" id="A0A0H3PJ24"/>
<dbReference type="SUPFAM" id="SSF53659">
    <property type="entry name" value="Isocitrate/Isopropylmalate dehydrogenase-like"/>
    <property type="match status" value="1"/>
</dbReference>
<dbReference type="Proteomes" id="UP000000646">
    <property type="component" value="Chromosome"/>
</dbReference>